<sequence length="116" mass="12353">MTVQLFYTEHPSSSCRLKERVGRSHTAQPGFSNSSQNIGNQSWEIPHFYIASGNAGQPLRVPSAVEQAPLLKGTPIFSFTQVCEGFGSGSVKGFGGSLRVVTVADLALPKVHHVGA</sequence>
<feature type="region of interest" description="Disordered" evidence="1">
    <location>
        <begin position="17"/>
        <end position="38"/>
    </location>
</feature>
<dbReference type="Proteomes" id="UP000887013">
    <property type="component" value="Unassembled WGS sequence"/>
</dbReference>
<dbReference type="EMBL" id="BMAW01024868">
    <property type="protein sequence ID" value="GFT89877.1"/>
    <property type="molecule type" value="Genomic_DNA"/>
</dbReference>
<name>A0A8X6PU78_NEPPI</name>
<evidence type="ECO:0000313" key="3">
    <source>
        <dbReference type="Proteomes" id="UP000887013"/>
    </source>
</evidence>
<organism evidence="2 3">
    <name type="scientific">Nephila pilipes</name>
    <name type="common">Giant wood spider</name>
    <name type="synonym">Nephila maculata</name>
    <dbReference type="NCBI Taxonomy" id="299642"/>
    <lineage>
        <taxon>Eukaryota</taxon>
        <taxon>Metazoa</taxon>
        <taxon>Ecdysozoa</taxon>
        <taxon>Arthropoda</taxon>
        <taxon>Chelicerata</taxon>
        <taxon>Arachnida</taxon>
        <taxon>Araneae</taxon>
        <taxon>Araneomorphae</taxon>
        <taxon>Entelegynae</taxon>
        <taxon>Araneoidea</taxon>
        <taxon>Nephilidae</taxon>
        <taxon>Nephila</taxon>
    </lineage>
</organism>
<accession>A0A8X6PU78</accession>
<proteinExistence type="predicted"/>
<keyword evidence="3" id="KW-1185">Reference proteome</keyword>
<evidence type="ECO:0000256" key="1">
    <source>
        <dbReference type="SAM" id="MobiDB-lite"/>
    </source>
</evidence>
<dbReference type="AlphaFoldDB" id="A0A8X6PU78"/>
<reference evidence="2" key="1">
    <citation type="submission" date="2020-08" db="EMBL/GenBank/DDBJ databases">
        <title>Multicomponent nature underlies the extraordinary mechanical properties of spider dragline silk.</title>
        <authorList>
            <person name="Kono N."/>
            <person name="Nakamura H."/>
            <person name="Mori M."/>
            <person name="Yoshida Y."/>
            <person name="Ohtoshi R."/>
            <person name="Malay A.D."/>
            <person name="Moran D.A.P."/>
            <person name="Tomita M."/>
            <person name="Numata K."/>
            <person name="Arakawa K."/>
        </authorList>
    </citation>
    <scope>NUCLEOTIDE SEQUENCE</scope>
</reference>
<evidence type="ECO:0000313" key="2">
    <source>
        <dbReference type="EMBL" id="GFT89877.1"/>
    </source>
</evidence>
<protein>
    <submittedName>
        <fullName evidence="2">Uncharacterized protein</fullName>
    </submittedName>
</protein>
<comment type="caution">
    <text evidence="2">The sequence shown here is derived from an EMBL/GenBank/DDBJ whole genome shotgun (WGS) entry which is preliminary data.</text>
</comment>
<feature type="compositionally biased region" description="Polar residues" evidence="1">
    <location>
        <begin position="25"/>
        <end position="38"/>
    </location>
</feature>
<gene>
    <name evidence="2" type="ORF">NPIL_1961</name>
</gene>